<proteinExistence type="inferred from homology"/>
<reference evidence="6 7" key="1">
    <citation type="submission" date="2020-04" db="EMBL/GenBank/DDBJ databases">
        <authorList>
            <person name="De Canck E."/>
        </authorList>
    </citation>
    <scope>NUCLEOTIDE SEQUENCE [LARGE SCALE GENOMIC DNA]</scope>
    <source>
        <strain evidence="6 7">LMG 29739</strain>
    </source>
</reference>
<dbReference type="AlphaFoldDB" id="A0A6J5DX63"/>
<dbReference type="Pfam" id="PF01041">
    <property type="entry name" value="DegT_DnrJ_EryC1"/>
    <property type="match status" value="1"/>
</dbReference>
<sequence length="379" mass="42410">MDNQKASFVPVTQPYLPPLAEFTPYLEQIWSNKWVTNDGPFHHQLEQALCEHLGVEHVCLFSNGTIALMTALQALDIKGEVITTPFSFVATTHALHWNGIKPVFADIDPVSMNLDPAKIEAAITPQTTAILPVHVYGNPCEIEAIEQIAAKHGLRVLYDAAHAFGVQRNGQSILRAGDMSILSFHGTKIFHTFEGGAIVCRDIETKRRIDRLKNFGIVDELTVGAAGLNGKMNEVQAAFGMLQLKHVDYALAARARIDRRYRDALGQVRGLKLHQIESHNTRNHAYFPIRVTPEFPLSRDALFEQFRARHIAVRRYFYPLISEFVTYRDLPSAARENLPVASEVSSQVLCLPMYTMLEAVEQERIIEIILSCAVDAKAA</sequence>
<dbReference type="InterPro" id="IPR015421">
    <property type="entry name" value="PyrdxlP-dep_Trfase_major"/>
</dbReference>
<feature type="active site" description="Proton acceptor" evidence="3">
    <location>
        <position position="188"/>
    </location>
</feature>
<organism evidence="6 7">
    <name type="scientific">Paraburkholderia solisilvae</name>
    <dbReference type="NCBI Taxonomy" id="624376"/>
    <lineage>
        <taxon>Bacteria</taxon>
        <taxon>Pseudomonadati</taxon>
        <taxon>Pseudomonadota</taxon>
        <taxon>Betaproteobacteria</taxon>
        <taxon>Burkholderiales</taxon>
        <taxon>Burkholderiaceae</taxon>
        <taxon>Paraburkholderia</taxon>
    </lineage>
</organism>
<dbReference type="Proteomes" id="UP000494329">
    <property type="component" value="Unassembled WGS sequence"/>
</dbReference>
<evidence type="ECO:0000256" key="3">
    <source>
        <dbReference type="PIRSR" id="PIRSR000390-1"/>
    </source>
</evidence>
<dbReference type="Gene3D" id="3.40.640.10">
    <property type="entry name" value="Type I PLP-dependent aspartate aminotransferase-like (Major domain)"/>
    <property type="match status" value="1"/>
</dbReference>
<evidence type="ECO:0000256" key="2">
    <source>
        <dbReference type="ARBA" id="ARBA00037999"/>
    </source>
</evidence>
<comment type="similarity">
    <text evidence="2 5">Belongs to the DegT/DnrJ/EryC1 family.</text>
</comment>
<keyword evidence="6" id="KW-0032">Aminotransferase</keyword>
<keyword evidence="7" id="KW-1185">Reference proteome</keyword>
<dbReference type="InterPro" id="IPR015424">
    <property type="entry name" value="PyrdxlP-dep_Trfase"/>
</dbReference>
<evidence type="ECO:0000256" key="4">
    <source>
        <dbReference type="PIRSR" id="PIRSR000390-2"/>
    </source>
</evidence>
<dbReference type="GO" id="GO:0019179">
    <property type="term" value="F:dTDP-4-amino-4,6-dideoxy-D-glucose transaminase activity"/>
    <property type="evidence" value="ECO:0007669"/>
    <property type="project" value="UniProtKB-EC"/>
</dbReference>
<dbReference type="SUPFAM" id="SSF53383">
    <property type="entry name" value="PLP-dependent transferases"/>
    <property type="match status" value="1"/>
</dbReference>
<feature type="modified residue" description="N6-(pyridoxal phosphate)lysine" evidence="4">
    <location>
        <position position="188"/>
    </location>
</feature>
<evidence type="ECO:0000256" key="1">
    <source>
        <dbReference type="ARBA" id="ARBA00022898"/>
    </source>
</evidence>
<dbReference type="EC" id="2.6.1.33" evidence="6"/>
<name>A0A6J5DX63_9BURK</name>
<dbReference type="GO" id="GO:0030170">
    <property type="term" value="F:pyridoxal phosphate binding"/>
    <property type="evidence" value="ECO:0007669"/>
    <property type="project" value="TreeGrafter"/>
</dbReference>
<evidence type="ECO:0000256" key="5">
    <source>
        <dbReference type="RuleBase" id="RU004508"/>
    </source>
</evidence>
<gene>
    <name evidence="6" type="primary">vioA</name>
    <name evidence="6" type="ORF">LMG29739_02878</name>
</gene>
<accession>A0A6J5DX63</accession>
<dbReference type="PANTHER" id="PTHR30244">
    <property type="entry name" value="TRANSAMINASE"/>
    <property type="match status" value="1"/>
</dbReference>
<dbReference type="PANTHER" id="PTHR30244:SF9">
    <property type="entry name" value="PROTEIN RV3402C"/>
    <property type="match status" value="1"/>
</dbReference>
<evidence type="ECO:0000313" key="7">
    <source>
        <dbReference type="Proteomes" id="UP000494329"/>
    </source>
</evidence>
<dbReference type="EMBL" id="CADIKF010000020">
    <property type="protein sequence ID" value="CAB3758217.1"/>
    <property type="molecule type" value="Genomic_DNA"/>
</dbReference>
<dbReference type="PIRSF" id="PIRSF000390">
    <property type="entry name" value="PLP_StrS"/>
    <property type="match status" value="1"/>
</dbReference>
<keyword evidence="6" id="KW-0808">Transferase</keyword>
<dbReference type="RefSeq" id="WP_175111587.1">
    <property type="nucleotide sequence ID" value="NZ_CADIKF010000020.1"/>
</dbReference>
<evidence type="ECO:0000313" key="6">
    <source>
        <dbReference type="EMBL" id="CAB3758217.1"/>
    </source>
</evidence>
<dbReference type="GO" id="GO:0000271">
    <property type="term" value="P:polysaccharide biosynthetic process"/>
    <property type="evidence" value="ECO:0007669"/>
    <property type="project" value="TreeGrafter"/>
</dbReference>
<protein>
    <submittedName>
        <fullName evidence="6">dTDP-4-amino-4,6-dideoxy-D-glucose transaminase</fullName>
        <ecNumber evidence="6">2.6.1.33</ecNumber>
    </submittedName>
</protein>
<keyword evidence="1 4" id="KW-0663">Pyridoxal phosphate</keyword>
<dbReference type="CDD" id="cd00616">
    <property type="entry name" value="AHBA_syn"/>
    <property type="match status" value="1"/>
</dbReference>
<dbReference type="InterPro" id="IPR000653">
    <property type="entry name" value="DegT/StrS_aminotransferase"/>
</dbReference>